<dbReference type="Pfam" id="PF00970">
    <property type="entry name" value="FAD_binding_6"/>
    <property type="match status" value="1"/>
</dbReference>
<dbReference type="InterPro" id="IPR001041">
    <property type="entry name" value="2Fe-2S_ferredoxin-type"/>
</dbReference>
<dbReference type="InterPro" id="IPR012675">
    <property type="entry name" value="Beta-grasp_dom_sf"/>
</dbReference>
<evidence type="ECO:0000313" key="5">
    <source>
        <dbReference type="EMBL" id="PRP72591.1"/>
    </source>
</evidence>
<feature type="domain" description="FAD-binding FR-type" evidence="4">
    <location>
        <begin position="2"/>
        <end position="102"/>
    </location>
</feature>
<dbReference type="Gene3D" id="2.40.30.10">
    <property type="entry name" value="Translation factors"/>
    <property type="match status" value="1"/>
</dbReference>
<name>A0A2S9XA30_9NEIS</name>
<dbReference type="SUPFAM" id="SSF63380">
    <property type="entry name" value="Riboflavin synthase domain-like"/>
    <property type="match status" value="1"/>
</dbReference>
<dbReference type="InterPro" id="IPR008333">
    <property type="entry name" value="Cbr1-like_FAD-bd_dom"/>
</dbReference>
<gene>
    <name evidence="5" type="ORF">BUE93_00735</name>
</gene>
<evidence type="ECO:0000259" key="4">
    <source>
        <dbReference type="PROSITE" id="PS51384"/>
    </source>
</evidence>
<dbReference type="CDD" id="cd00207">
    <property type="entry name" value="fer2"/>
    <property type="match status" value="1"/>
</dbReference>
<dbReference type="InterPro" id="IPR017938">
    <property type="entry name" value="Riboflavin_synthase-like_b-brl"/>
</dbReference>
<dbReference type="Pfam" id="PF00111">
    <property type="entry name" value="Fer2"/>
    <property type="match status" value="1"/>
</dbReference>
<comment type="cofactor">
    <cofactor evidence="1">
        <name>FAD</name>
        <dbReference type="ChEBI" id="CHEBI:57692"/>
    </cofactor>
</comment>
<comment type="caution">
    <text evidence="5">The sequence shown here is derived from an EMBL/GenBank/DDBJ whole genome shotgun (WGS) entry which is preliminary data.</text>
</comment>
<dbReference type="InterPro" id="IPR017927">
    <property type="entry name" value="FAD-bd_FR_type"/>
</dbReference>
<dbReference type="SUPFAM" id="SSF54292">
    <property type="entry name" value="2Fe-2S ferredoxin-like"/>
    <property type="match status" value="1"/>
</dbReference>
<evidence type="ECO:0000259" key="3">
    <source>
        <dbReference type="PROSITE" id="PS51085"/>
    </source>
</evidence>
<keyword evidence="2" id="KW-0408">Iron</keyword>
<reference evidence="5 6" key="1">
    <citation type="submission" date="2017-01" db="EMBL/GenBank/DDBJ databases">
        <title>New insights into the genetic diversity of Chromobacterium isolated from tropical freshwater lake.</title>
        <authorList>
            <person name="Santos A.B."/>
            <person name="Nascimento A.M."/>
            <person name="Da Silva P.C."/>
        </authorList>
    </citation>
    <scope>NUCLEOTIDE SEQUENCE [LARGE SCALE GENOMIC DNA]</scope>
    <source>
        <strain evidence="5 6">56AF</strain>
    </source>
</reference>
<dbReference type="SUPFAM" id="SSF52343">
    <property type="entry name" value="Ferredoxin reductase-like, C-terminal NADP-linked domain"/>
    <property type="match status" value="1"/>
</dbReference>
<dbReference type="PROSITE" id="PS51085">
    <property type="entry name" value="2FE2S_FER_2"/>
    <property type="match status" value="1"/>
</dbReference>
<organism evidence="5 6">
    <name type="scientific">Chromobacterium amazonense</name>
    <dbReference type="NCBI Taxonomy" id="1382803"/>
    <lineage>
        <taxon>Bacteria</taxon>
        <taxon>Pseudomonadati</taxon>
        <taxon>Pseudomonadota</taxon>
        <taxon>Betaproteobacteria</taxon>
        <taxon>Neisseriales</taxon>
        <taxon>Chromobacteriaceae</taxon>
        <taxon>Chromobacterium</taxon>
    </lineage>
</organism>
<dbReference type="InterPro" id="IPR036010">
    <property type="entry name" value="2Fe-2S_ferredoxin-like_sf"/>
</dbReference>
<feature type="domain" description="2Fe-2S ferredoxin-type" evidence="3">
    <location>
        <begin position="246"/>
        <end position="347"/>
    </location>
</feature>
<dbReference type="PROSITE" id="PS51384">
    <property type="entry name" value="FAD_FR"/>
    <property type="match status" value="1"/>
</dbReference>
<proteinExistence type="predicted"/>
<evidence type="ECO:0000256" key="1">
    <source>
        <dbReference type="ARBA" id="ARBA00001974"/>
    </source>
</evidence>
<protein>
    <recommendedName>
        <fullName evidence="7">FAD-binding FR-type domain-containing protein</fullName>
    </recommendedName>
</protein>
<dbReference type="InterPro" id="IPR001433">
    <property type="entry name" value="OxRdtase_FAD/NAD-bd"/>
</dbReference>
<evidence type="ECO:0000313" key="6">
    <source>
        <dbReference type="Proteomes" id="UP000239469"/>
    </source>
</evidence>
<dbReference type="AlphaFoldDB" id="A0A2S9XA30"/>
<dbReference type="Proteomes" id="UP000239469">
    <property type="component" value="Unassembled WGS sequence"/>
</dbReference>
<keyword evidence="2" id="KW-0479">Metal-binding</keyword>
<dbReference type="Pfam" id="PF00175">
    <property type="entry name" value="NAD_binding_1"/>
    <property type="match status" value="1"/>
</dbReference>
<keyword evidence="2" id="KW-0411">Iron-sulfur</keyword>
<evidence type="ECO:0008006" key="7">
    <source>
        <dbReference type="Google" id="ProtNLM"/>
    </source>
</evidence>
<dbReference type="EMBL" id="MTBD01000001">
    <property type="protein sequence ID" value="PRP72591.1"/>
    <property type="molecule type" value="Genomic_DNA"/>
</dbReference>
<dbReference type="Gene3D" id="3.40.50.80">
    <property type="entry name" value="Nucleotide-binding domain of ferredoxin-NADP reductase (FNR) module"/>
    <property type="match status" value="1"/>
</dbReference>
<dbReference type="GO" id="GO:0016491">
    <property type="term" value="F:oxidoreductase activity"/>
    <property type="evidence" value="ECO:0007669"/>
    <property type="project" value="InterPro"/>
</dbReference>
<dbReference type="PANTHER" id="PTHR47354:SF5">
    <property type="entry name" value="PROTEIN RFBI"/>
    <property type="match status" value="1"/>
</dbReference>
<evidence type="ECO:0000256" key="2">
    <source>
        <dbReference type="ARBA" id="ARBA00022714"/>
    </source>
</evidence>
<accession>A0A2S9XA30</accession>
<dbReference type="InterPro" id="IPR050415">
    <property type="entry name" value="MRET"/>
</dbReference>
<dbReference type="InterPro" id="IPR039261">
    <property type="entry name" value="FNR_nucleotide-bd"/>
</dbReference>
<keyword evidence="2" id="KW-0001">2Fe-2S</keyword>
<dbReference type="OrthoDB" id="9806195at2"/>
<dbReference type="PANTHER" id="PTHR47354">
    <property type="entry name" value="NADH OXIDOREDUCTASE HCR"/>
    <property type="match status" value="1"/>
</dbReference>
<sequence length="347" mass="37742">MIETYSYRLQTLHWLDGVTLRLLLRPEGHRGLPIQAGQFFSLQLPSGITRSYSLACAPRGDGWLEAHIRLRAAGQASAWLRHEACPGQMLTISGPFGDCVWQAEQAAIDRVVMLATGTGIAPLKAMLEYAHAAGCRTPIHLYWGGAEDADLYLAEYFASLALRWPLLRFIPVLSNAPAEWTGRRGFVQDVAAADHPDLSRARVYACGAPRMVEQARALLTNHCHLPAERFHADAFVPAQTPVAIQGNLTVRWRRPQGDWLTVPAVEGDTLITALAAAGLVLPVCGGQAACGACRVAIDSNWLSQLPQPSRQEQRLLAALDEPSPAHRLACQIKLSTKLNGLPLAAHP</sequence>
<dbReference type="PRINTS" id="PR00410">
    <property type="entry name" value="PHEHYDRXLASE"/>
</dbReference>
<dbReference type="Gene3D" id="3.10.20.30">
    <property type="match status" value="1"/>
</dbReference>
<dbReference type="GO" id="GO:0051537">
    <property type="term" value="F:2 iron, 2 sulfur cluster binding"/>
    <property type="evidence" value="ECO:0007669"/>
    <property type="project" value="UniProtKB-KW"/>
</dbReference>
<dbReference type="RefSeq" id="WP_106075474.1">
    <property type="nucleotide sequence ID" value="NZ_MTBD01000001.1"/>
</dbReference>